<dbReference type="Proteomes" id="UP000814140">
    <property type="component" value="Unassembled WGS sequence"/>
</dbReference>
<evidence type="ECO:0000313" key="2">
    <source>
        <dbReference type="Proteomes" id="UP000814140"/>
    </source>
</evidence>
<name>A0ACB8SS41_9AGAM</name>
<protein>
    <submittedName>
        <fullName evidence="1">Uncharacterized protein</fullName>
    </submittedName>
</protein>
<accession>A0ACB8SS41</accession>
<reference evidence="1" key="1">
    <citation type="submission" date="2021-03" db="EMBL/GenBank/DDBJ databases">
        <authorList>
            <consortium name="DOE Joint Genome Institute"/>
            <person name="Ahrendt S."/>
            <person name="Looney B.P."/>
            <person name="Miyauchi S."/>
            <person name="Morin E."/>
            <person name="Drula E."/>
            <person name="Courty P.E."/>
            <person name="Chicoki N."/>
            <person name="Fauchery L."/>
            <person name="Kohler A."/>
            <person name="Kuo A."/>
            <person name="Labutti K."/>
            <person name="Pangilinan J."/>
            <person name="Lipzen A."/>
            <person name="Riley R."/>
            <person name="Andreopoulos W."/>
            <person name="He G."/>
            <person name="Johnson J."/>
            <person name="Barry K.W."/>
            <person name="Grigoriev I.V."/>
            <person name="Nagy L."/>
            <person name="Hibbett D."/>
            <person name="Henrissat B."/>
            <person name="Matheny P.B."/>
            <person name="Labbe J."/>
            <person name="Martin F."/>
        </authorList>
    </citation>
    <scope>NUCLEOTIDE SEQUENCE</scope>
    <source>
        <strain evidence="1">HHB10654</strain>
    </source>
</reference>
<keyword evidence="2" id="KW-1185">Reference proteome</keyword>
<proteinExistence type="predicted"/>
<comment type="caution">
    <text evidence="1">The sequence shown here is derived from an EMBL/GenBank/DDBJ whole genome shotgun (WGS) entry which is preliminary data.</text>
</comment>
<sequence length="599" mass="64846">MRPLTLHVSALNDDEYDLFTSSFADLAASDTSPIDDAQFEKLSVSIREARAWLRGRYADFPVADLDEILQFFAPKPGHEPIITGGQFFAILRLVLHVRGGAELDRNLVFAQVHPKAPKNDFLSPTKTHHDSSPRHISSTRARQPSGGTIFDAPTSDTNPFTNHSHASVDLVQQPPLHPDLRQGSVSSPTIVPIKPPHHASNPFVTRSKTIHSTTSMRSAPPPLSGPLTSKSDPSPPPAERKVPPLPPRKPPPVLPPRNASLLLANPGTTHAKPPPPPIAPKVPHLTTALMKQSLQASKAAQDAKRAEELREQTRFLQVLKSSNAHGLRIDSGMSSSTSSSSDDRTAGPPPMPPRRILSPPPSTTSAVSARSFEQVASARLPTRLVSRSKSPLGRSPSTSPSRPTTDLPPPLHPDRKTPLAGDSSAQSSPSSPRVGRSKSMHYVTPPPVPPPLRRRRPESVQLPSSSTSAPSHLFAHQPATATTPGSFPRLSRHTSMSQRDPRERPWDRDDLSEPSPVAHFQKTLSGLGPKIDAARYKAEAGLSKRGYGRWGEERLVVSASSSEEGLGMDGELTDGERSGVERDDMKWPVGEREGWKPLA</sequence>
<dbReference type="EMBL" id="MU277234">
    <property type="protein sequence ID" value="KAI0058536.1"/>
    <property type="molecule type" value="Genomic_DNA"/>
</dbReference>
<gene>
    <name evidence="1" type="ORF">BV25DRAFT_1902095</name>
</gene>
<organism evidence="1 2">
    <name type="scientific">Artomyces pyxidatus</name>
    <dbReference type="NCBI Taxonomy" id="48021"/>
    <lineage>
        <taxon>Eukaryota</taxon>
        <taxon>Fungi</taxon>
        <taxon>Dikarya</taxon>
        <taxon>Basidiomycota</taxon>
        <taxon>Agaricomycotina</taxon>
        <taxon>Agaricomycetes</taxon>
        <taxon>Russulales</taxon>
        <taxon>Auriscalpiaceae</taxon>
        <taxon>Artomyces</taxon>
    </lineage>
</organism>
<evidence type="ECO:0000313" key="1">
    <source>
        <dbReference type="EMBL" id="KAI0058536.1"/>
    </source>
</evidence>
<reference evidence="1" key="2">
    <citation type="journal article" date="2022" name="New Phytol.">
        <title>Evolutionary transition to the ectomycorrhizal habit in the genomes of a hyperdiverse lineage of mushroom-forming fungi.</title>
        <authorList>
            <person name="Looney B."/>
            <person name="Miyauchi S."/>
            <person name="Morin E."/>
            <person name="Drula E."/>
            <person name="Courty P.E."/>
            <person name="Kohler A."/>
            <person name="Kuo A."/>
            <person name="LaButti K."/>
            <person name="Pangilinan J."/>
            <person name="Lipzen A."/>
            <person name="Riley R."/>
            <person name="Andreopoulos W."/>
            <person name="He G."/>
            <person name="Johnson J."/>
            <person name="Nolan M."/>
            <person name="Tritt A."/>
            <person name="Barry K.W."/>
            <person name="Grigoriev I.V."/>
            <person name="Nagy L.G."/>
            <person name="Hibbett D."/>
            <person name="Henrissat B."/>
            <person name="Matheny P.B."/>
            <person name="Labbe J."/>
            <person name="Martin F.M."/>
        </authorList>
    </citation>
    <scope>NUCLEOTIDE SEQUENCE</scope>
    <source>
        <strain evidence="1">HHB10654</strain>
    </source>
</reference>